<dbReference type="EMBL" id="DXDD01000019">
    <property type="protein sequence ID" value="HIY59371.1"/>
    <property type="molecule type" value="Genomic_DNA"/>
</dbReference>
<organism evidence="1 2">
    <name type="scientific">Candidatus Eisenbergiella pullistercoris</name>
    <dbReference type="NCBI Taxonomy" id="2838555"/>
    <lineage>
        <taxon>Bacteria</taxon>
        <taxon>Bacillati</taxon>
        <taxon>Bacillota</taxon>
        <taxon>Clostridia</taxon>
        <taxon>Lachnospirales</taxon>
        <taxon>Lachnospiraceae</taxon>
        <taxon>Eisenbergiella</taxon>
    </lineage>
</organism>
<comment type="caution">
    <text evidence="1">The sequence shown here is derived from an EMBL/GenBank/DDBJ whole genome shotgun (WGS) entry which is preliminary data.</text>
</comment>
<reference evidence="1" key="1">
    <citation type="journal article" date="2021" name="PeerJ">
        <title>Extensive microbial diversity within the chicken gut microbiome revealed by metagenomics and culture.</title>
        <authorList>
            <person name="Gilroy R."/>
            <person name="Ravi A."/>
            <person name="Getino M."/>
            <person name="Pursley I."/>
            <person name="Horton D.L."/>
            <person name="Alikhan N.F."/>
            <person name="Baker D."/>
            <person name="Gharbi K."/>
            <person name="Hall N."/>
            <person name="Watson M."/>
            <person name="Adriaenssens E.M."/>
            <person name="Foster-Nyarko E."/>
            <person name="Jarju S."/>
            <person name="Secka A."/>
            <person name="Antonio M."/>
            <person name="Oren A."/>
            <person name="Chaudhuri R.R."/>
            <person name="La Ragione R."/>
            <person name="Hildebrand F."/>
            <person name="Pallen M.J."/>
        </authorList>
    </citation>
    <scope>NUCLEOTIDE SEQUENCE</scope>
    <source>
        <strain evidence="1">ChiSxjej3B15-24422</strain>
    </source>
</reference>
<dbReference type="Proteomes" id="UP000824007">
    <property type="component" value="Unassembled WGS sequence"/>
</dbReference>
<name>A0A9D1YMG9_9FIRM</name>
<protein>
    <submittedName>
        <fullName evidence="1">Uncharacterized protein</fullName>
    </submittedName>
</protein>
<evidence type="ECO:0000313" key="1">
    <source>
        <dbReference type="EMBL" id="HIY59371.1"/>
    </source>
</evidence>
<accession>A0A9D1YMG9</accession>
<proteinExistence type="predicted"/>
<reference evidence="1" key="2">
    <citation type="submission" date="2021-04" db="EMBL/GenBank/DDBJ databases">
        <authorList>
            <person name="Gilroy R."/>
        </authorList>
    </citation>
    <scope>NUCLEOTIDE SEQUENCE</scope>
    <source>
        <strain evidence="1">ChiSxjej3B15-24422</strain>
    </source>
</reference>
<sequence>MLVVSVKKEDAATKNWLELIPVSTPWLATDAVRPFHRLMRMPVVDMINTARKT</sequence>
<evidence type="ECO:0000313" key="2">
    <source>
        <dbReference type="Proteomes" id="UP000824007"/>
    </source>
</evidence>
<gene>
    <name evidence="1" type="ORF">H9831_01610</name>
</gene>
<dbReference type="AlphaFoldDB" id="A0A9D1YMG9"/>